<evidence type="ECO:0000256" key="5">
    <source>
        <dbReference type="ARBA" id="ARBA00022840"/>
    </source>
</evidence>
<dbReference type="CDD" id="cd00009">
    <property type="entry name" value="AAA"/>
    <property type="match status" value="1"/>
</dbReference>
<dbReference type="InterPro" id="IPR021886">
    <property type="entry name" value="MgsA_C"/>
</dbReference>
<dbReference type="Proteomes" id="UP000060487">
    <property type="component" value="Unassembled WGS sequence"/>
</dbReference>
<dbReference type="InterPro" id="IPR027417">
    <property type="entry name" value="P-loop_NTPase"/>
</dbReference>
<dbReference type="InterPro" id="IPR051314">
    <property type="entry name" value="AAA_ATPase_RarA/MGS1/WRNIP1"/>
</dbReference>
<evidence type="ECO:0000259" key="6">
    <source>
        <dbReference type="SMART" id="SM00382"/>
    </source>
</evidence>
<dbReference type="Gene3D" id="1.10.3710.10">
    <property type="entry name" value="DNA polymerase III clamp loader subunits, C-terminal domain"/>
    <property type="match status" value="1"/>
</dbReference>
<dbReference type="InterPro" id="IPR003593">
    <property type="entry name" value="AAA+_ATPase"/>
</dbReference>
<proteinExistence type="inferred from homology"/>
<evidence type="ECO:0000256" key="4">
    <source>
        <dbReference type="ARBA" id="ARBA00022741"/>
    </source>
</evidence>
<dbReference type="InterPro" id="IPR008921">
    <property type="entry name" value="DNA_pol3_clamp-load_cplx_C"/>
</dbReference>
<dbReference type="Pfam" id="PF12002">
    <property type="entry name" value="MgsA_C"/>
    <property type="match status" value="1"/>
</dbReference>
<protein>
    <recommendedName>
        <fullName evidence="3">Replication-associated recombination protein A</fullName>
    </recommendedName>
</protein>
<dbReference type="Pfam" id="PF00004">
    <property type="entry name" value="AAA"/>
    <property type="match status" value="1"/>
</dbReference>
<dbReference type="EMBL" id="LNQR01000034">
    <property type="protein sequence ID" value="KWT90928.1"/>
    <property type="molecule type" value="Genomic_DNA"/>
</dbReference>
<evidence type="ECO:0000313" key="8">
    <source>
        <dbReference type="Proteomes" id="UP000060487"/>
    </source>
</evidence>
<keyword evidence="4" id="KW-0547">Nucleotide-binding</keyword>
<dbReference type="PANTHER" id="PTHR13779:SF7">
    <property type="entry name" value="ATPASE WRNIP1"/>
    <property type="match status" value="1"/>
</dbReference>
<comment type="similarity">
    <text evidence="2">Belongs to the AAA ATPase family. RarA/MGS1/WRNIP1 subfamily.</text>
</comment>
<accession>A0ABR5SI50</accession>
<evidence type="ECO:0000313" key="7">
    <source>
        <dbReference type="EMBL" id="KWT90928.1"/>
    </source>
</evidence>
<evidence type="ECO:0000256" key="3">
    <source>
        <dbReference type="ARBA" id="ARBA00020776"/>
    </source>
</evidence>
<comment type="function">
    <text evidence="1">DNA-dependent ATPase that plays important roles in cellular responses to stalled DNA replication processes.</text>
</comment>
<name>A0ABR5SI50_9BACT</name>
<keyword evidence="8" id="KW-1185">Reference proteome</keyword>
<keyword evidence="5" id="KW-0067">ATP-binding</keyword>
<dbReference type="InterPro" id="IPR032423">
    <property type="entry name" value="AAA_assoc_2"/>
</dbReference>
<dbReference type="Gene3D" id="1.20.272.10">
    <property type="match status" value="1"/>
</dbReference>
<evidence type="ECO:0000256" key="1">
    <source>
        <dbReference type="ARBA" id="ARBA00002393"/>
    </source>
</evidence>
<reference evidence="7 8" key="1">
    <citation type="submission" date="2015-11" db="EMBL/GenBank/DDBJ databases">
        <authorList>
            <person name="Lin W."/>
        </authorList>
    </citation>
    <scope>NUCLEOTIDE SEQUENCE [LARGE SCALE GENOMIC DNA]</scope>
    <source>
        <strain evidence="7 8">HCH-1</strain>
    </source>
</reference>
<sequence length="439" mass="47984">MYDFNFKDFIYLDLFKGHQSKVRGEARGAPLAWRLRPVDLSEIAGQGHILSKGKALLNIIEDDKIVSLVLYGPPGTGKTALAHIVSDMTKSVFVEVNAVTSGIKEIREAVSIAATSKTIVFVDEIHRFNKVQQDALLPHIESGRIVLIGASTENPSFALTPALASRTMIFRFNPLSTEDIKSILQRALTDARGFGGSISLTEDALSYAALRAGGDARRALNILELASLSLRHAGTNTIDLDVITDAVSDKTPYYDENEHYDTISAFIKSMRGSDCDAAVYWLAKMLNSGEDPLFIARRIIICAAEDVGNADPHALGVAVSAYISAEKVGLPEGRIPLAQAALYIAQAPKSNACYLAVEAALNSVRNEQTQSVPLHLRDSSYAGAAKLGVSGYKYPHDYPGHYVEQTYLINPKVFYEPSSQGYEIEIKNRLQQRRHKGNE</sequence>
<evidence type="ECO:0000256" key="2">
    <source>
        <dbReference type="ARBA" id="ARBA00008959"/>
    </source>
</evidence>
<gene>
    <name evidence="7" type="ORF">ASN18_1012</name>
</gene>
<feature type="domain" description="AAA+ ATPase" evidence="6">
    <location>
        <begin position="64"/>
        <end position="175"/>
    </location>
</feature>
<dbReference type="SUPFAM" id="SSF52540">
    <property type="entry name" value="P-loop containing nucleoside triphosphate hydrolases"/>
    <property type="match status" value="1"/>
</dbReference>
<dbReference type="SUPFAM" id="SSF48019">
    <property type="entry name" value="post-AAA+ oligomerization domain-like"/>
    <property type="match status" value="1"/>
</dbReference>
<dbReference type="Gene3D" id="3.40.50.300">
    <property type="entry name" value="P-loop containing nucleotide triphosphate hydrolases"/>
    <property type="match status" value="1"/>
</dbReference>
<dbReference type="Gene3D" id="1.10.8.60">
    <property type="match status" value="1"/>
</dbReference>
<dbReference type="InterPro" id="IPR003959">
    <property type="entry name" value="ATPase_AAA_core"/>
</dbReference>
<dbReference type="SMART" id="SM00382">
    <property type="entry name" value="AAA"/>
    <property type="match status" value="1"/>
</dbReference>
<organism evidence="7 8">
    <name type="scientific">Candidatus Magnetominusculus xianensis</name>
    <dbReference type="NCBI Taxonomy" id="1748249"/>
    <lineage>
        <taxon>Bacteria</taxon>
        <taxon>Pseudomonadati</taxon>
        <taxon>Nitrospirota</taxon>
        <taxon>Nitrospiria</taxon>
        <taxon>Nitrospirales</taxon>
        <taxon>Nitrospiraceae</taxon>
        <taxon>Candidatus Magnetominusculus</taxon>
    </lineage>
</organism>
<dbReference type="CDD" id="cd18139">
    <property type="entry name" value="HLD_clamp_RarA"/>
    <property type="match status" value="1"/>
</dbReference>
<comment type="caution">
    <text evidence="7">The sequence shown here is derived from an EMBL/GenBank/DDBJ whole genome shotgun (WGS) entry which is preliminary data.</text>
</comment>
<dbReference type="PANTHER" id="PTHR13779">
    <property type="entry name" value="WERNER HELICASE-INTERACTING PROTEIN 1 FAMILY MEMBER"/>
    <property type="match status" value="1"/>
</dbReference>
<dbReference type="Pfam" id="PF16193">
    <property type="entry name" value="AAA_assoc_2"/>
    <property type="match status" value="1"/>
</dbReference>